<sequence length="85" mass="9655">MRDDHPELWRNDIKPLGGILTDQHLLLARMLGKLVRLNDYMHPLQMRREALTWTRRTLCSGWISTLGNQCLNCSDRVPGGGVADG</sequence>
<dbReference type="EMBL" id="FOCV01000116">
    <property type="protein sequence ID" value="SEP36173.1"/>
    <property type="molecule type" value="Genomic_DNA"/>
</dbReference>
<keyword evidence="4" id="KW-1185">Reference proteome</keyword>
<accession>A0A1H8X8Y2</accession>
<evidence type="ECO:0000313" key="4">
    <source>
        <dbReference type="Proteomes" id="UP000198939"/>
    </source>
</evidence>
<dbReference type="Proteomes" id="UP000198939">
    <property type="component" value="Unassembled WGS sequence"/>
</dbReference>
<reference evidence="1" key="3">
    <citation type="submission" date="2016-10" db="EMBL/GenBank/DDBJ databases">
        <authorList>
            <person name="de Groot N.N."/>
        </authorList>
    </citation>
    <scope>NUCLEOTIDE SEQUENCE [LARGE SCALE GENOMIC DNA]</scope>
    <source>
        <strain evidence="1">CCBAU85039</strain>
    </source>
</reference>
<gene>
    <name evidence="1" type="ORF">RTCCBAU85039_6584</name>
    <name evidence="2" type="ORF">SAMN05216228_11163</name>
</gene>
<dbReference type="AlphaFoldDB" id="A0A1H8X8Y2"/>
<evidence type="ECO:0000313" key="1">
    <source>
        <dbReference type="EMBL" id="SEI21285.1"/>
    </source>
</evidence>
<proteinExistence type="predicted"/>
<name>A0A1H8X8Y2_9HYPH</name>
<evidence type="ECO:0000313" key="2">
    <source>
        <dbReference type="EMBL" id="SEP36173.1"/>
    </source>
</evidence>
<protein>
    <submittedName>
        <fullName evidence="1">Uncharacterized protein</fullName>
    </submittedName>
</protein>
<organism evidence="1 3">
    <name type="scientific">Rhizobium tibeticum</name>
    <dbReference type="NCBI Taxonomy" id="501024"/>
    <lineage>
        <taxon>Bacteria</taxon>
        <taxon>Pseudomonadati</taxon>
        <taxon>Pseudomonadota</taxon>
        <taxon>Alphaproteobacteria</taxon>
        <taxon>Hyphomicrobiales</taxon>
        <taxon>Rhizobiaceae</taxon>
        <taxon>Rhizobium/Agrobacterium group</taxon>
        <taxon>Rhizobium</taxon>
    </lineage>
</organism>
<dbReference type="EMBL" id="FNXB01000082">
    <property type="protein sequence ID" value="SEI21285.1"/>
    <property type="molecule type" value="Genomic_DNA"/>
</dbReference>
<reference evidence="2 4" key="1">
    <citation type="submission" date="2016-10" db="EMBL/GenBank/DDBJ databases">
        <authorList>
            <person name="Varghese N."/>
            <person name="Submissions S."/>
        </authorList>
    </citation>
    <scope>NUCLEOTIDE SEQUENCE [LARGE SCALE GENOMIC DNA]</scope>
    <source>
        <strain evidence="2 4">CGMCC 1.7071</strain>
    </source>
</reference>
<dbReference type="Proteomes" id="UP000183063">
    <property type="component" value="Unassembled WGS sequence"/>
</dbReference>
<reference evidence="3" key="2">
    <citation type="submission" date="2016-10" db="EMBL/GenBank/DDBJ databases">
        <authorList>
            <person name="Wibberg D."/>
        </authorList>
    </citation>
    <scope>NUCLEOTIDE SEQUENCE [LARGE SCALE GENOMIC DNA]</scope>
</reference>
<evidence type="ECO:0000313" key="3">
    <source>
        <dbReference type="Proteomes" id="UP000183063"/>
    </source>
</evidence>